<dbReference type="PANTHER" id="PTHR21191">
    <property type="entry name" value="AQUAPORIN"/>
    <property type="match status" value="1"/>
</dbReference>
<sequence>MASLNTSLSFFFATFALCQVARRAAKALLPGGTYARFAREVVGAAQLGACCLEMRTLADVGPWGGGFGPDLLLTPLFLLLLVHGAALDGASADPAVSLQEFLLAEASLPGTLLDLAAQALGMQAACALTRLYWAWELSDMRVLQTLMDVHCGSALRAAVPHARWVLAVALLVTIMAYTAGPLTSASFNPALAASVTFHCSGHTLLEYAQVYWLGPLTGKGLRESLGAGEQGQPWAVALIWGTGMIRKAFQVDIPEGFRSCWYPECFLAASPLSPLSSPQPHQMGVGVQRNSGSFLPLLSTRGLTLGRAQIRWVRPAARLHSALTLSTLAQRSPEASLGVLRMFPDSNTSVPFVNVAQEVRPASNSRAAMVTSKPSGSPREPPAEEAGGEHPWARVRFWSPRPLSTVMRAQAGVQGPGTQHFSRRPAVLPPSLVPGEPHLQGAWAATC</sequence>
<evidence type="ECO:0000256" key="4">
    <source>
        <dbReference type="ARBA" id="ARBA00023136"/>
    </source>
</evidence>
<dbReference type="GO" id="GO:0005886">
    <property type="term" value="C:plasma membrane"/>
    <property type="evidence" value="ECO:0007669"/>
    <property type="project" value="UniProtKB-SubCell"/>
</dbReference>
<reference evidence="7 8" key="1">
    <citation type="submission" date="2022-11" db="EMBL/GenBank/DDBJ databases">
        <title>Whole genome sequence of Eschrichtius robustus ER-17-0199.</title>
        <authorList>
            <person name="Bruniche-Olsen A."/>
            <person name="Black A.N."/>
            <person name="Fields C.J."/>
            <person name="Walden K."/>
            <person name="Dewoody J.A."/>
        </authorList>
    </citation>
    <scope>NUCLEOTIDE SEQUENCE [LARGE SCALE GENOMIC DNA]</scope>
    <source>
        <strain evidence="7">ER-17-0199</strain>
        <tissue evidence="7">Blubber</tissue>
    </source>
</reference>
<evidence type="ECO:0000256" key="3">
    <source>
        <dbReference type="ARBA" id="ARBA00022989"/>
    </source>
</evidence>
<dbReference type="SUPFAM" id="SSF81338">
    <property type="entry name" value="Aquaporin-like"/>
    <property type="match status" value="1"/>
</dbReference>
<accession>A0AB34GSB4</accession>
<proteinExistence type="predicted"/>
<dbReference type="InterPro" id="IPR051883">
    <property type="entry name" value="AQP11/12_channel"/>
</dbReference>
<organism evidence="7 8">
    <name type="scientific">Eschrichtius robustus</name>
    <name type="common">California gray whale</name>
    <name type="synonym">Eschrichtius gibbosus</name>
    <dbReference type="NCBI Taxonomy" id="9764"/>
    <lineage>
        <taxon>Eukaryota</taxon>
        <taxon>Metazoa</taxon>
        <taxon>Chordata</taxon>
        <taxon>Craniata</taxon>
        <taxon>Vertebrata</taxon>
        <taxon>Euteleostomi</taxon>
        <taxon>Mammalia</taxon>
        <taxon>Eutheria</taxon>
        <taxon>Laurasiatheria</taxon>
        <taxon>Artiodactyla</taxon>
        <taxon>Whippomorpha</taxon>
        <taxon>Cetacea</taxon>
        <taxon>Mysticeti</taxon>
        <taxon>Eschrichtiidae</taxon>
        <taxon>Eschrichtius</taxon>
    </lineage>
</organism>
<evidence type="ECO:0000313" key="8">
    <source>
        <dbReference type="Proteomes" id="UP001159641"/>
    </source>
</evidence>
<evidence type="ECO:0000313" key="7">
    <source>
        <dbReference type="EMBL" id="KAJ8781671.1"/>
    </source>
</evidence>
<dbReference type="InterPro" id="IPR023271">
    <property type="entry name" value="Aquaporin-like"/>
</dbReference>
<feature type="region of interest" description="Disordered" evidence="5">
    <location>
        <begin position="363"/>
        <end position="392"/>
    </location>
</feature>
<dbReference type="EMBL" id="JAIQCJ010002141">
    <property type="protein sequence ID" value="KAJ8781671.1"/>
    <property type="molecule type" value="Genomic_DNA"/>
</dbReference>
<feature type="signal peptide" evidence="6">
    <location>
        <begin position="1"/>
        <end position="18"/>
    </location>
</feature>
<dbReference type="PRINTS" id="PR00783">
    <property type="entry name" value="MINTRINSICP"/>
</dbReference>
<keyword evidence="8" id="KW-1185">Reference proteome</keyword>
<keyword evidence="3" id="KW-1133">Transmembrane helix</keyword>
<dbReference type="Proteomes" id="UP001159641">
    <property type="component" value="Unassembled WGS sequence"/>
</dbReference>
<dbReference type="InterPro" id="IPR000425">
    <property type="entry name" value="MIP"/>
</dbReference>
<dbReference type="Gene3D" id="1.20.1080.10">
    <property type="entry name" value="Glycerol uptake facilitator protein"/>
    <property type="match status" value="1"/>
</dbReference>
<dbReference type="PANTHER" id="PTHR21191:SF8">
    <property type="entry name" value="AQUAPORIN-12A-RELATED"/>
    <property type="match status" value="1"/>
</dbReference>
<feature type="chain" id="PRO_5044261027" description="Aquaporin-12B" evidence="6">
    <location>
        <begin position="19"/>
        <end position="447"/>
    </location>
</feature>
<evidence type="ECO:0000256" key="5">
    <source>
        <dbReference type="SAM" id="MobiDB-lite"/>
    </source>
</evidence>
<dbReference type="GO" id="GO:0005737">
    <property type="term" value="C:cytoplasm"/>
    <property type="evidence" value="ECO:0007669"/>
    <property type="project" value="TreeGrafter"/>
</dbReference>
<comment type="subcellular location">
    <subcellularLocation>
        <location evidence="1">Cell membrane</location>
        <topology evidence="1">Multi-pass membrane protein</topology>
    </subcellularLocation>
</comment>
<keyword evidence="6" id="KW-0732">Signal</keyword>
<dbReference type="AlphaFoldDB" id="A0AB34GSB4"/>
<evidence type="ECO:0000256" key="1">
    <source>
        <dbReference type="ARBA" id="ARBA00004651"/>
    </source>
</evidence>
<keyword evidence="2" id="KW-0812">Transmembrane</keyword>
<dbReference type="InterPro" id="IPR023265">
    <property type="entry name" value="Aquaporin_12"/>
</dbReference>
<keyword evidence="4" id="KW-0472">Membrane</keyword>
<feature type="region of interest" description="Disordered" evidence="5">
    <location>
        <begin position="412"/>
        <end position="437"/>
    </location>
</feature>
<gene>
    <name evidence="7" type="ORF">J1605_010929</name>
</gene>
<protein>
    <recommendedName>
        <fullName evidence="9">Aquaporin-12B</fullName>
    </recommendedName>
</protein>
<evidence type="ECO:0000256" key="2">
    <source>
        <dbReference type="ARBA" id="ARBA00022692"/>
    </source>
</evidence>
<dbReference type="PRINTS" id="PR02025">
    <property type="entry name" value="AQUAPORIN12"/>
</dbReference>
<evidence type="ECO:0008006" key="9">
    <source>
        <dbReference type="Google" id="ProtNLM"/>
    </source>
</evidence>
<comment type="caution">
    <text evidence="7">The sequence shown here is derived from an EMBL/GenBank/DDBJ whole genome shotgun (WGS) entry which is preliminary data.</text>
</comment>
<evidence type="ECO:0000256" key="6">
    <source>
        <dbReference type="SAM" id="SignalP"/>
    </source>
</evidence>
<dbReference type="GO" id="GO:0015267">
    <property type="term" value="F:channel activity"/>
    <property type="evidence" value="ECO:0007669"/>
    <property type="project" value="InterPro"/>
</dbReference>
<name>A0AB34GSB4_ESCRO</name>